<dbReference type="PANTHER" id="PTHR24113">
    <property type="entry name" value="RAN GTPASE-ACTIVATING PROTEIN 1"/>
    <property type="match status" value="1"/>
</dbReference>
<dbReference type="GO" id="GO:0006913">
    <property type="term" value="P:nucleocytoplasmic transport"/>
    <property type="evidence" value="ECO:0007669"/>
    <property type="project" value="TreeGrafter"/>
</dbReference>
<sequence>MYPVLISKTIQGQTLENAENLDVKQLTWACLCALLTCPGDGRFPNYVVEEGTRRIFCVDNDISFVEAVIHYYFGHKVQFSSALFCLDAKYHLDPGVLEAFIHLKPNLILNSWLEDLIQKDTAYRDLLLFTPEEEEQLYEENPEDRFKGTLLLRSGTVTNLLVQFYHLQDCLRQALKAKKKLIPLDLLPYLVTLRGSQKQTLDRWVYAKYKQAVASSLAPKQRLQNAIDRQVDISLTSAQADAASFGKPPTFEEIQQRKEYSPEKAQSELFAFTLNRYASHVLFGENQEEEWIEADFKRMVKGKAPDRERQRLVLNALIFLMKNKGLRPKKLTLMNCAVLDHTTLKPFLHIDLDYLNVSGCPLIKEEAIQEIEKRSPNLKTLYLNRCVQLRTFEKPRFPLAPTYLQFAKLEELQLMQCEALASIQLDAPLLHILKADKNPHLKALFFKTVDPYAKGSFTRCQALDLGMARKEGVRKILREIKNAEFDFRLLIRIYMNDPKFAFFSFSHKEINDKGAETLAQALAFNTTIKILELNNNKLSDRGTQAIVHALAFNTALRTFLFKSNQISDQGAKALAQFLASNTVLSTLHLNNNQISDKEMKVFAHALVSNTALKRLRLDFNQINDKGIEGFAPALASNTNLETLNLSTNQITDKGAEVLAQALASNTALKDFNLSDNQITDKGAEVLAQTLASNTTLREFNLSGNQITDKGAKVLAQALASNTALKKLNLSGNQINEECRHLLRLLPPILI</sequence>
<name>A0A0C1JIH5_9BACT</name>
<dbReference type="Proteomes" id="UP000031465">
    <property type="component" value="Unassembled WGS sequence"/>
</dbReference>
<dbReference type="GO" id="GO:0031267">
    <property type="term" value="F:small GTPase binding"/>
    <property type="evidence" value="ECO:0007669"/>
    <property type="project" value="TreeGrafter"/>
</dbReference>
<gene>
    <name evidence="1" type="ORF">DB44_EH00020</name>
</gene>
<evidence type="ECO:0000313" key="2">
    <source>
        <dbReference type="Proteomes" id="UP000031465"/>
    </source>
</evidence>
<dbReference type="GO" id="GO:0005096">
    <property type="term" value="F:GTPase activator activity"/>
    <property type="evidence" value="ECO:0007669"/>
    <property type="project" value="InterPro"/>
</dbReference>
<dbReference type="GO" id="GO:0048471">
    <property type="term" value="C:perinuclear region of cytoplasm"/>
    <property type="evidence" value="ECO:0007669"/>
    <property type="project" value="TreeGrafter"/>
</dbReference>
<comment type="caution">
    <text evidence="1">The sequence shown here is derived from an EMBL/GenBank/DDBJ whole genome shotgun (WGS) entry which is preliminary data.</text>
</comment>
<protein>
    <submittedName>
        <fullName evidence="1">Uncharacterized protein</fullName>
    </submittedName>
</protein>
<proteinExistence type="predicted"/>
<dbReference type="GO" id="GO:0005829">
    <property type="term" value="C:cytosol"/>
    <property type="evidence" value="ECO:0007669"/>
    <property type="project" value="TreeGrafter"/>
</dbReference>
<dbReference type="EMBL" id="JSAN01000106">
    <property type="protein sequence ID" value="KIC71195.1"/>
    <property type="molecule type" value="Genomic_DNA"/>
</dbReference>
<dbReference type="PATRIC" id="fig|362787.3.peg.1627"/>
<dbReference type="InterPro" id="IPR001611">
    <property type="entry name" value="Leu-rich_rpt"/>
</dbReference>
<dbReference type="AlphaFoldDB" id="A0A0C1JIH5"/>
<reference evidence="1 2" key="1">
    <citation type="journal article" date="2014" name="Mol. Biol. Evol.">
        <title>Massive expansion of Ubiquitination-related gene families within the Chlamydiae.</title>
        <authorList>
            <person name="Domman D."/>
            <person name="Collingro A."/>
            <person name="Lagkouvardos I."/>
            <person name="Gehre L."/>
            <person name="Weinmaier T."/>
            <person name="Rattei T."/>
            <person name="Subtil A."/>
            <person name="Horn M."/>
        </authorList>
    </citation>
    <scope>NUCLEOTIDE SEQUENCE [LARGE SCALE GENOMIC DNA]</scope>
    <source>
        <strain evidence="1 2">EI2</strain>
    </source>
</reference>
<accession>A0A0C1JIH5</accession>
<dbReference type="SMART" id="SM00368">
    <property type="entry name" value="LRR_RI"/>
    <property type="match status" value="8"/>
</dbReference>
<dbReference type="Gene3D" id="3.80.10.10">
    <property type="entry name" value="Ribonuclease Inhibitor"/>
    <property type="match status" value="3"/>
</dbReference>
<dbReference type="PANTHER" id="PTHR24113:SF15">
    <property type="entry name" value="NACHT DOMAIN-CONTAINING PROTEIN"/>
    <property type="match status" value="1"/>
</dbReference>
<organism evidence="1 2">
    <name type="scientific">Candidatus Protochlamydia amoebophila</name>
    <dbReference type="NCBI Taxonomy" id="362787"/>
    <lineage>
        <taxon>Bacteria</taxon>
        <taxon>Pseudomonadati</taxon>
        <taxon>Chlamydiota</taxon>
        <taxon>Chlamydiia</taxon>
        <taxon>Parachlamydiales</taxon>
        <taxon>Parachlamydiaceae</taxon>
        <taxon>Candidatus Protochlamydia</taxon>
    </lineage>
</organism>
<dbReference type="Pfam" id="PF13516">
    <property type="entry name" value="LRR_6"/>
    <property type="match status" value="8"/>
</dbReference>
<dbReference type="InterPro" id="IPR032675">
    <property type="entry name" value="LRR_dom_sf"/>
</dbReference>
<dbReference type="SUPFAM" id="SSF52047">
    <property type="entry name" value="RNI-like"/>
    <property type="match status" value="1"/>
</dbReference>
<dbReference type="InterPro" id="IPR027038">
    <property type="entry name" value="RanGap"/>
</dbReference>
<evidence type="ECO:0000313" key="1">
    <source>
        <dbReference type="EMBL" id="KIC71195.1"/>
    </source>
</evidence>